<name>A0ABP3SAG2_9ACTN</name>
<keyword evidence="4" id="KW-1185">Reference proteome</keyword>
<comment type="caution">
    <text evidence="3">The sequence shown here is derived from an EMBL/GenBank/DDBJ whole genome shotgun (WGS) entry which is preliminary data.</text>
</comment>
<dbReference type="InterPro" id="IPR003594">
    <property type="entry name" value="HATPase_dom"/>
</dbReference>
<dbReference type="InterPro" id="IPR036890">
    <property type="entry name" value="HATPase_C_sf"/>
</dbReference>
<dbReference type="Gene3D" id="3.30.565.10">
    <property type="entry name" value="Histidine kinase-like ATPase, C-terminal domain"/>
    <property type="match status" value="1"/>
</dbReference>
<dbReference type="Pfam" id="PF13581">
    <property type="entry name" value="HATPase_c_2"/>
    <property type="match status" value="1"/>
</dbReference>
<dbReference type="InterPro" id="IPR050267">
    <property type="entry name" value="Anti-sigma-factor_SerPK"/>
</dbReference>
<reference evidence="4" key="1">
    <citation type="journal article" date="2019" name="Int. J. Syst. Evol. Microbiol.">
        <title>The Global Catalogue of Microorganisms (GCM) 10K type strain sequencing project: providing services to taxonomists for standard genome sequencing and annotation.</title>
        <authorList>
            <consortium name="The Broad Institute Genomics Platform"/>
            <consortium name="The Broad Institute Genome Sequencing Center for Infectious Disease"/>
            <person name="Wu L."/>
            <person name="Ma J."/>
        </authorList>
    </citation>
    <scope>NUCLEOTIDE SEQUENCE [LARGE SCALE GENOMIC DNA]</scope>
    <source>
        <strain evidence="4">JCM 5067</strain>
    </source>
</reference>
<dbReference type="PANTHER" id="PTHR35526">
    <property type="entry name" value="ANTI-SIGMA-F FACTOR RSBW-RELATED"/>
    <property type="match status" value="1"/>
</dbReference>
<evidence type="ECO:0000313" key="3">
    <source>
        <dbReference type="EMBL" id="GAA0628172.1"/>
    </source>
</evidence>
<organism evidence="3 4">
    <name type="scientific">Streptomyces crystallinus</name>
    <dbReference type="NCBI Taxonomy" id="68191"/>
    <lineage>
        <taxon>Bacteria</taxon>
        <taxon>Bacillati</taxon>
        <taxon>Actinomycetota</taxon>
        <taxon>Actinomycetes</taxon>
        <taxon>Kitasatosporales</taxon>
        <taxon>Streptomycetaceae</taxon>
        <taxon>Streptomyces</taxon>
    </lineage>
</organism>
<dbReference type="PANTHER" id="PTHR35526:SF3">
    <property type="entry name" value="ANTI-SIGMA-F FACTOR RSBW"/>
    <property type="match status" value="1"/>
</dbReference>
<evidence type="ECO:0000313" key="4">
    <source>
        <dbReference type="Proteomes" id="UP001500668"/>
    </source>
</evidence>
<accession>A0ABP3SAG2</accession>
<evidence type="ECO:0000256" key="1">
    <source>
        <dbReference type="ARBA" id="ARBA00022527"/>
    </source>
</evidence>
<proteinExistence type="predicted"/>
<sequence length="155" mass="16044">MAPGNALVPQLIGAAPTVSVADVRRYAFDLAARPESASAARRHTAEVALRWGLTEELGDAAALVISELVTNAVVHTAGTRVSCELSFAAHHLTLAVRDQGYGSDGPTLCDAADSEEGGRGLLLVDALSVAWGAHDVPHGTGRIVWARLGADPACR</sequence>
<protein>
    <recommendedName>
        <fullName evidence="2">Histidine kinase/HSP90-like ATPase domain-containing protein</fullName>
    </recommendedName>
</protein>
<dbReference type="SUPFAM" id="SSF55874">
    <property type="entry name" value="ATPase domain of HSP90 chaperone/DNA topoisomerase II/histidine kinase"/>
    <property type="match status" value="1"/>
</dbReference>
<keyword evidence="1" id="KW-0723">Serine/threonine-protein kinase</keyword>
<dbReference type="EMBL" id="BAAACA010000066">
    <property type="protein sequence ID" value="GAA0628172.1"/>
    <property type="molecule type" value="Genomic_DNA"/>
</dbReference>
<dbReference type="CDD" id="cd16936">
    <property type="entry name" value="HATPase_RsbW-like"/>
    <property type="match status" value="1"/>
</dbReference>
<keyword evidence="1" id="KW-0418">Kinase</keyword>
<gene>
    <name evidence="3" type="ORF">GCM10010394_69080</name>
</gene>
<dbReference type="Proteomes" id="UP001500668">
    <property type="component" value="Unassembled WGS sequence"/>
</dbReference>
<dbReference type="RefSeq" id="WP_344081304.1">
    <property type="nucleotide sequence ID" value="NZ_BAAACA010000066.1"/>
</dbReference>
<evidence type="ECO:0000259" key="2">
    <source>
        <dbReference type="Pfam" id="PF13581"/>
    </source>
</evidence>
<keyword evidence="1" id="KW-0808">Transferase</keyword>
<feature type="domain" description="Histidine kinase/HSP90-like ATPase" evidence="2">
    <location>
        <begin position="31"/>
        <end position="135"/>
    </location>
</feature>